<name>A0ABS4E937_9FIRM</name>
<protein>
    <recommendedName>
        <fullName evidence="3">Phage protein</fullName>
    </recommendedName>
</protein>
<dbReference type="RefSeq" id="WP_209455947.1">
    <property type="nucleotide sequence ID" value="NZ_BAAACS010000017.1"/>
</dbReference>
<sequence>MIYIKIDNNNTVTTQHFYPFDIELGYGKTEEELLKTGFLVETIPEGENIPGKETILKYDKESNSFYFEYEDIPKNEEESLKDKIKVLEKQVADLYFMQLQGGTN</sequence>
<organism evidence="1 2">
    <name type="scientific">Metaclostridioides mangenotii</name>
    <dbReference type="NCBI Taxonomy" id="1540"/>
    <lineage>
        <taxon>Bacteria</taxon>
        <taxon>Bacillati</taxon>
        <taxon>Bacillota</taxon>
        <taxon>Clostridia</taxon>
        <taxon>Peptostreptococcales</taxon>
        <taxon>Peptostreptococcaceae</taxon>
        <taxon>Metaclostridioides</taxon>
    </lineage>
</organism>
<keyword evidence="2" id="KW-1185">Reference proteome</keyword>
<accession>A0ABS4E937</accession>
<comment type="caution">
    <text evidence="1">The sequence shown here is derived from an EMBL/GenBank/DDBJ whole genome shotgun (WGS) entry which is preliminary data.</text>
</comment>
<reference evidence="1 2" key="1">
    <citation type="submission" date="2021-03" db="EMBL/GenBank/DDBJ databases">
        <title>Genomic Encyclopedia of Type Strains, Phase IV (KMG-IV): sequencing the most valuable type-strain genomes for metagenomic binning, comparative biology and taxonomic classification.</title>
        <authorList>
            <person name="Goeker M."/>
        </authorList>
    </citation>
    <scope>NUCLEOTIDE SEQUENCE [LARGE SCALE GENOMIC DNA]</scope>
    <source>
        <strain evidence="1 2">DSM 1289</strain>
    </source>
</reference>
<proteinExistence type="predicted"/>
<evidence type="ECO:0000313" key="2">
    <source>
        <dbReference type="Proteomes" id="UP000767291"/>
    </source>
</evidence>
<evidence type="ECO:0008006" key="3">
    <source>
        <dbReference type="Google" id="ProtNLM"/>
    </source>
</evidence>
<gene>
    <name evidence="1" type="ORF">J2Z43_000818</name>
</gene>
<dbReference type="Proteomes" id="UP000767291">
    <property type="component" value="Unassembled WGS sequence"/>
</dbReference>
<dbReference type="EMBL" id="JAGGJX010000001">
    <property type="protein sequence ID" value="MBP1854428.1"/>
    <property type="molecule type" value="Genomic_DNA"/>
</dbReference>
<evidence type="ECO:0000313" key="1">
    <source>
        <dbReference type="EMBL" id="MBP1854428.1"/>
    </source>
</evidence>